<sequence length="294" mass="33026">MDTTYGRRWIRRIRNCEYAFSCEALALIRGIFFPGYGILVRNRIFSNVFILAPKYAPFSMSSQITPQLPIVTKSVFESAKKKSSGRSTQSVVIQDTLSTPKSKPATSKTKLKGAPSLTLQEQEAADIMQALKESKKTSRRQPSTGGSNEGTSSKPRVLDESTVISATSSEGTSAKAGVSDEDKDITKEKVILEWGDEQDSEFSYGDADDEGDDHVSDTHDADDEDVKTESDEDEIYKYKICVCNEEDVEMKDSKVEEFDKGEERLLMQQRKNLKRFQKQIMIPRNLNSLHLAQH</sequence>
<accession>A0ABQ5AQW2</accession>
<reference evidence="2" key="2">
    <citation type="submission" date="2022-01" db="EMBL/GenBank/DDBJ databases">
        <authorList>
            <person name="Yamashiro T."/>
            <person name="Shiraishi A."/>
            <person name="Satake H."/>
            <person name="Nakayama K."/>
        </authorList>
    </citation>
    <scope>NUCLEOTIDE SEQUENCE</scope>
</reference>
<evidence type="ECO:0000313" key="3">
    <source>
        <dbReference type="Proteomes" id="UP001151760"/>
    </source>
</evidence>
<comment type="caution">
    <text evidence="2">The sequence shown here is derived from an EMBL/GenBank/DDBJ whole genome shotgun (WGS) entry which is preliminary data.</text>
</comment>
<feature type="region of interest" description="Disordered" evidence="1">
    <location>
        <begin position="132"/>
        <end position="159"/>
    </location>
</feature>
<feature type="region of interest" description="Disordered" evidence="1">
    <location>
        <begin position="87"/>
        <end position="119"/>
    </location>
</feature>
<dbReference type="Proteomes" id="UP001151760">
    <property type="component" value="Unassembled WGS sequence"/>
</dbReference>
<reference evidence="2" key="1">
    <citation type="journal article" date="2022" name="Int. J. Mol. Sci.">
        <title>Draft Genome of Tanacetum Coccineum: Genomic Comparison of Closely Related Tanacetum-Family Plants.</title>
        <authorList>
            <person name="Yamashiro T."/>
            <person name="Shiraishi A."/>
            <person name="Nakayama K."/>
            <person name="Satake H."/>
        </authorList>
    </citation>
    <scope>NUCLEOTIDE SEQUENCE</scope>
</reference>
<feature type="compositionally biased region" description="Low complexity" evidence="1">
    <location>
        <begin position="96"/>
        <end position="108"/>
    </location>
</feature>
<feature type="compositionally biased region" description="Acidic residues" evidence="1">
    <location>
        <begin position="194"/>
        <end position="212"/>
    </location>
</feature>
<name>A0ABQ5AQW2_9ASTR</name>
<dbReference type="EMBL" id="BQNB010012506">
    <property type="protein sequence ID" value="GJT04414.1"/>
    <property type="molecule type" value="Genomic_DNA"/>
</dbReference>
<gene>
    <name evidence="2" type="ORF">Tco_0838876</name>
</gene>
<proteinExistence type="predicted"/>
<protein>
    <submittedName>
        <fullName evidence="2">Uncharacterized protein</fullName>
    </submittedName>
</protein>
<feature type="region of interest" description="Disordered" evidence="1">
    <location>
        <begin position="188"/>
        <end position="231"/>
    </location>
</feature>
<feature type="compositionally biased region" description="Polar residues" evidence="1">
    <location>
        <begin position="140"/>
        <end position="154"/>
    </location>
</feature>
<evidence type="ECO:0000256" key="1">
    <source>
        <dbReference type="SAM" id="MobiDB-lite"/>
    </source>
</evidence>
<evidence type="ECO:0000313" key="2">
    <source>
        <dbReference type="EMBL" id="GJT04414.1"/>
    </source>
</evidence>
<keyword evidence="3" id="KW-1185">Reference proteome</keyword>
<organism evidence="2 3">
    <name type="scientific">Tanacetum coccineum</name>
    <dbReference type="NCBI Taxonomy" id="301880"/>
    <lineage>
        <taxon>Eukaryota</taxon>
        <taxon>Viridiplantae</taxon>
        <taxon>Streptophyta</taxon>
        <taxon>Embryophyta</taxon>
        <taxon>Tracheophyta</taxon>
        <taxon>Spermatophyta</taxon>
        <taxon>Magnoliopsida</taxon>
        <taxon>eudicotyledons</taxon>
        <taxon>Gunneridae</taxon>
        <taxon>Pentapetalae</taxon>
        <taxon>asterids</taxon>
        <taxon>campanulids</taxon>
        <taxon>Asterales</taxon>
        <taxon>Asteraceae</taxon>
        <taxon>Asteroideae</taxon>
        <taxon>Anthemideae</taxon>
        <taxon>Anthemidinae</taxon>
        <taxon>Tanacetum</taxon>
    </lineage>
</organism>
<feature type="compositionally biased region" description="Acidic residues" evidence="1">
    <location>
        <begin position="220"/>
        <end position="231"/>
    </location>
</feature>